<accession>M1K7U1</accession>
<dbReference type="VEuPathDB" id="MicrosporidiaDB:M970_081290"/>
<name>M1K7U1_ENCCN</name>
<dbReference type="VEuPathDB" id="MicrosporidiaDB:ECU08_1240"/>
<sequence length="296" mass="33558">MEHALYLCDLSFYSSSMVGDSLVASDKMGAVHMVAPCMNTVSVDHFKKDIKFYPTDDLCFTTTDMFRGIRVWDRSRGDVVYSYKEDSIKMHTYNKMGCLAAVGEGCVKLYDLRVRYNIDAVPLKMCRKAEWGDNRVYCINDECVAEYDTRNMSSMACEEKSEVQLKKKDIGGILDFASISRGEFCTVKRGGTTYLLRMDGLEVMEGTRRTSVGDRMIKIKDASDDFVIGALGGSTVGFYEYKDTWTYELDGFGHVDWMCFGRNGVYVFAGRKTYFIEGGYERFKELAKRDPDAAGE</sequence>
<dbReference type="VEuPathDB" id="MicrosporidiaDB:AEWR_081290"/>
<dbReference type="AlphaFoldDB" id="M1K7U1"/>
<dbReference type="VEuPathDB" id="MicrosporidiaDB:AEWD_081240"/>
<gene>
    <name evidence="1" type="ORF">ECU08_1240</name>
</gene>
<organism evidence="1">
    <name type="scientific">Encephalitozoon cuniculi</name>
    <name type="common">Microsporidian parasite</name>
    <dbReference type="NCBI Taxonomy" id="6035"/>
    <lineage>
        <taxon>Eukaryota</taxon>
        <taxon>Fungi</taxon>
        <taxon>Fungi incertae sedis</taxon>
        <taxon>Microsporidia</taxon>
        <taxon>Unikaryonidae</taxon>
        <taxon>Encephalitozoon</taxon>
    </lineage>
</organism>
<proteinExistence type="predicted"/>
<dbReference type="VEuPathDB" id="MicrosporidiaDB:AEWQ_081280"/>
<evidence type="ECO:0000313" key="1">
    <source>
        <dbReference type="EMBL" id="AGE95090.1"/>
    </source>
</evidence>
<dbReference type="EMBL" id="KC513605">
    <property type="protein sequence ID" value="AGE95090.1"/>
    <property type="molecule type" value="Genomic_DNA"/>
</dbReference>
<reference evidence="1" key="1">
    <citation type="journal article" date="2013" name="Eukaryot. Cell">
        <title>Extremely Reduced Levels of Heterozygosity in the Vertebrate Pathogen Encephalitozoon cuniculi.</title>
        <authorList>
            <person name="Selman M."/>
            <person name="Sak B."/>
            <person name="Kvac M."/>
            <person name="Farinelli L."/>
            <person name="Weiss L.M."/>
            <person name="Corradi N."/>
        </authorList>
    </citation>
    <scope>NUCLEOTIDE SEQUENCE</scope>
</reference>
<protein>
    <submittedName>
        <fullName evidence="1">Wd repeat containing protein</fullName>
    </submittedName>
</protein>